<evidence type="ECO:0000256" key="13">
    <source>
        <dbReference type="ARBA" id="ARBA00023180"/>
    </source>
</evidence>
<dbReference type="GO" id="GO:0046872">
    <property type="term" value="F:metal ion binding"/>
    <property type="evidence" value="ECO:0007669"/>
    <property type="project" value="UniProtKB-KW"/>
</dbReference>
<keyword evidence="9 16" id="KW-0732">Signal</keyword>
<evidence type="ECO:0000256" key="16">
    <source>
        <dbReference type="SAM" id="SignalP"/>
    </source>
</evidence>
<dbReference type="GO" id="GO:0002925">
    <property type="term" value="P:positive regulation of humoral immune response mediated by circulating immunoglobulin"/>
    <property type="evidence" value="ECO:0007669"/>
    <property type="project" value="Ensembl"/>
</dbReference>
<feature type="repeat" description="Hemopexin" evidence="14">
    <location>
        <begin position="97"/>
        <end position="149"/>
    </location>
</feature>
<dbReference type="Pfam" id="PF00045">
    <property type="entry name" value="Hemopexin"/>
    <property type="match status" value="3"/>
</dbReference>
<feature type="compositionally biased region" description="Polar residues" evidence="15">
    <location>
        <begin position="29"/>
        <end position="47"/>
    </location>
</feature>
<reference evidence="17" key="2">
    <citation type="submission" date="2025-08" db="UniProtKB">
        <authorList>
            <consortium name="Ensembl"/>
        </authorList>
    </citation>
    <scope>IDENTIFICATION</scope>
</reference>
<evidence type="ECO:0000256" key="14">
    <source>
        <dbReference type="PROSITE-ProRule" id="PRU01011"/>
    </source>
</evidence>
<dbReference type="Gene3D" id="2.110.10.10">
    <property type="entry name" value="Hemopexin-like domain"/>
    <property type="match status" value="2"/>
</dbReference>
<dbReference type="AlphaFoldDB" id="A0A670HUQ8"/>
<dbReference type="InterPro" id="IPR018486">
    <property type="entry name" value="Hemopexin_CS"/>
</dbReference>
<dbReference type="SUPFAM" id="SSF50923">
    <property type="entry name" value="Hemopexin-like domain"/>
    <property type="match status" value="2"/>
</dbReference>
<evidence type="ECO:0000256" key="4">
    <source>
        <dbReference type="ARBA" id="ARBA00013632"/>
    </source>
</evidence>
<evidence type="ECO:0000256" key="9">
    <source>
        <dbReference type="ARBA" id="ARBA00022729"/>
    </source>
</evidence>
<dbReference type="GeneTree" id="ENSGT00390000009178"/>
<evidence type="ECO:0000256" key="12">
    <source>
        <dbReference type="ARBA" id="ARBA00023157"/>
    </source>
</evidence>
<dbReference type="GO" id="GO:0051246">
    <property type="term" value="P:regulation of protein metabolic process"/>
    <property type="evidence" value="ECO:0007669"/>
    <property type="project" value="Ensembl"/>
</dbReference>
<dbReference type="PROSITE" id="PS51642">
    <property type="entry name" value="HEMOPEXIN_2"/>
    <property type="match status" value="5"/>
</dbReference>
<reference evidence="17" key="3">
    <citation type="submission" date="2025-09" db="UniProtKB">
        <authorList>
            <consortium name="Ensembl"/>
        </authorList>
    </citation>
    <scope>IDENTIFICATION</scope>
</reference>
<evidence type="ECO:0000256" key="8">
    <source>
        <dbReference type="ARBA" id="ARBA00022723"/>
    </source>
</evidence>
<evidence type="ECO:0000256" key="1">
    <source>
        <dbReference type="ARBA" id="ARBA00002031"/>
    </source>
</evidence>
<comment type="subcellular location">
    <subcellularLocation>
        <location evidence="2">Secreted</location>
    </subcellularLocation>
</comment>
<dbReference type="GO" id="GO:0002639">
    <property type="term" value="P:positive regulation of immunoglobulin production"/>
    <property type="evidence" value="ECO:0007669"/>
    <property type="project" value="Ensembl"/>
</dbReference>
<name>A0A670HUQ8_PODMU</name>
<organism evidence="17 18">
    <name type="scientific">Podarcis muralis</name>
    <name type="common">Wall lizard</name>
    <name type="synonym">Lacerta muralis</name>
    <dbReference type="NCBI Taxonomy" id="64176"/>
    <lineage>
        <taxon>Eukaryota</taxon>
        <taxon>Metazoa</taxon>
        <taxon>Chordata</taxon>
        <taxon>Craniata</taxon>
        <taxon>Vertebrata</taxon>
        <taxon>Euteleostomi</taxon>
        <taxon>Lepidosauria</taxon>
        <taxon>Squamata</taxon>
        <taxon>Bifurcata</taxon>
        <taxon>Unidentata</taxon>
        <taxon>Episquamata</taxon>
        <taxon>Laterata</taxon>
        <taxon>Lacertibaenia</taxon>
        <taxon>Lacertidae</taxon>
        <taxon>Podarcis</taxon>
    </lineage>
</organism>
<comment type="function">
    <text evidence="1">Binds heme and transports it to the liver for breakdown and iron recovery, after which the free hemopexin returns to the circulation.</text>
</comment>
<dbReference type="PANTHER" id="PTHR22917:SF9">
    <property type="entry name" value="HEMOPEXIN"/>
    <property type="match status" value="1"/>
</dbReference>
<feature type="chain" id="PRO_5025327520" description="Hemopexin" evidence="16">
    <location>
        <begin position="18"/>
        <end position="475"/>
    </location>
</feature>
<dbReference type="InterPro" id="IPR036375">
    <property type="entry name" value="Hemopexin-like_dom_sf"/>
</dbReference>
<dbReference type="OMA" id="CSSAMRW"/>
<feature type="region of interest" description="Disordered" evidence="15">
    <location>
        <begin position="453"/>
        <end position="475"/>
    </location>
</feature>
<feature type="signal peptide" evidence="16">
    <location>
        <begin position="1"/>
        <end position="17"/>
    </location>
</feature>
<dbReference type="FunFam" id="2.110.10.10:FF:000009">
    <property type="entry name" value="Hemopexin"/>
    <property type="match status" value="1"/>
</dbReference>
<keyword evidence="10" id="KW-0677">Repeat</keyword>
<evidence type="ECO:0000256" key="5">
    <source>
        <dbReference type="ARBA" id="ARBA00022448"/>
    </source>
</evidence>
<dbReference type="GO" id="GO:0060335">
    <property type="term" value="P:positive regulation of type II interferon-mediated signaling pathway"/>
    <property type="evidence" value="ECO:0007669"/>
    <property type="project" value="Ensembl"/>
</dbReference>
<dbReference type="GO" id="GO:0020027">
    <property type="term" value="P:hemoglobin metabolic process"/>
    <property type="evidence" value="ECO:0007669"/>
    <property type="project" value="Ensembl"/>
</dbReference>
<keyword evidence="18" id="KW-1185">Reference proteome</keyword>
<evidence type="ECO:0000256" key="11">
    <source>
        <dbReference type="ARBA" id="ARBA00023004"/>
    </source>
</evidence>
<feature type="repeat" description="Hemopexin" evidence="14">
    <location>
        <begin position="265"/>
        <end position="309"/>
    </location>
</feature>
<accession>A0A670HUQ8</accession>
<dbReference type="SMART" id="SM00120">
    <property type="entry name" value="HX"/>
    <property type="match status" value="7"/>
</dbReference>
<keyword evidence="11" id="KW-0408">Iron</keyword>
<feature type="repeat" description="Hemopexin" evidence="14">
    <location>
        <begin position="56"/>
        <end position="96"/>
    </location>
</feature>
<dbReference type="PROSITE" id="PS00024">
    <property type="entry name" value="HEMOPEXIN"/>
    <property type="match status" value="1"/>
</dbReference>
<dbReference type="GO" id="GO:0005615">
    <property type="term" value="C:extracellular space"/>
    <property type="evidence" value="ECO:0007669"/>
    <property type="project" value="Ensembl"/>
</dbReference>
<proteinExistence type="inferred from homology"/>
<keyword evidence="6" id="KW-0964">Secreted</keyword>
<gene>
    <name evidence="17" type="primary">HPX</name>
</gene>
<evidence type="ECO:0000256" key="15">
    <source>
        <dbReference type="SAM" id="MobiDB-lite"/>
    </source>
</evidence>
<dbReference type="PANTHER" id="PTHR22917">
    <property type="entry name" value="HEMOPEXIN DOMAIN-CONTAINING PROTEIN"/>
    <property type="match status" value="1"/>
</dbReference>
<dbReference type="CDD" id="cd00094">
    <property type="entry name" value="HX"/>
    <property type="match status" value="2"/>
</dbReference>
<feature type="repeat" description="Hemopexin" evidence="14">
    <location>
        <begin position="310"/>
        <end position="357"/>
    </location>
</feature>
<reference evidence="17 18" key="1">
    <citation type="journal article" date="2019" name="Proc. Natl. Acad. Sci. U.S.A.">
        <title>Regulatory changes in pterin and carotenoid genes underlie balanced color polymorphisms in the wall lizard.</title>
        <authorList>
            <person name="Andrade P."/>
            <person name="Pinho C."/>
            <person name="Perez I de Lanuza G."/>
            <person name="Afonso S."/>
            <person name="Brejcha J."/>
            <person name="Rubin C.J."/>
            <person name="Wallerman O."/>
            <person name="Pereira P."/>
            <person name="Sabatino S.J."/>
            <person name="Bellati A."/>
            <person name="Pellitteri-Rosa D."/>
            <person name="Bosakova Z."/>
            <person name="Bunikis I."/>
            <person name="Carretero M.A."/>
            <person name="Feiner N."/>
            <person name="Marsik P."/>
            <person name="Pauperio F."/>
            <person name="Salvi D."/>
            <person name="Soler L."/>
            <person name="While G.M."/>
            <person name="Uller T."/>
            <person name="Font E."/>
            <person name="Andersson L."/>
            <person name="Carneiro M."/>
        </authorList>
    </citation>
    <scope>NUCLEOTIDE SEQUENCE</scope>
</reference>
<protein>
    <recommendedName>
        <fullName evidence="4">Hemopexin</fullName>
    </recommendedName>
</protein>
<evidence type="ECO:0000313" key="18">
    <source>
        <dbReference type="Proteomes" id="UP000472272"/>
    </source>
</evidence>
<feature type="region of interest" description="Disordered" evidence="15">
    <location>
        <begin position="29"/>
        <end position="48"/>
    </location>
</feature>
<evidence type="ECO:0000256" key="6">
    <source>
        <dbReference type="ARBA" id="ARBA00022525"/>
    </source>
</evidence>
<keyword evidence="12" id="KW-1015">Disulfide bond</keyword>
<evidence type="ECO:0000256" key="7">
    <source>
        <dbReference type="ARBA" id="ARBA00022617"/>
    </source>
</evidence>
<sequence>MRSPLGALCLSWALALAHPLGHGSSKFNGTGGSSWHHSASQPPLNDTETARRCANEEGFDAITLDERGNMLFFKGDVVWKGFSGPAEPLNASWPQIQGPLDAALRIHHLDQPVAHDNVYLFQGPWVWAYAQGKLRPGFPRRIEEEFRGVPGPLDAAVECHPKECAAATVLFFKGPLVFSYDLATGMVKQRSWPAVANCSSAVRWLERYYCFQGIQFLRFDPVTGEVPPKYPRDARDYFMRCPGRGHGHEAQANATLRAAMDPCSGEPFQAFSSDDLGRIYAFRGGQYLRVDSWRDGWHAWPLSHTWKGLEGDVDAAFSWEDKFYLIQGSEVTIFRAGSGYSRVEGYPRPLQEELGLPGVDAAFTCPQASDLYVFQGNSMKLVDLQRSPRLPGPALATPHDHVDSAFCTAQGVFLFQGPNFYHYRSVDHLLGAPGPVPAQNTAADVFWCPMARGKGPPTPHSPDMNSRAPSSVRLP</sequence>
<keyword evidence="7" id="KW-0349">Heme</keyword>
<evidence type="ECO:0000256" key="3">
    <source>
        <dbReference type="ARBA" id="ARBA00011072"/>
    </source>
</evidence>
<evidence type="ECO:0000313" key="17">
    <source>
        <dbReference type="Ensembl" id="ENSPMRP00000003438.1"/>
    </source>
</evidence>
<dbReference type="InterPro" id="IPR000585">
    <property type="entry name" value="Hemopexin-like_dom"/>
</dbReference>
<keyword evidence="5" id="KW-0813">Transport</keyword>
<evidence type="ECO:0000256" key="2">
    <source>
        <dbReference type="ARBA" id="ARBA00004613"/>
    </source>
</evidence>
<dbReference type="Ensembl" id="ENSPMRT00000003684.1">
    <property type="protein sequence ID" value="ENSPMRP00000003438.1"/>
    <property type="gene ID" value="ENSPMRG00000002423.1"/>
</dbReference>
<dbReference type="Proteomes" id="UP000472272">
    <property type="component" value="Chromosome 4"/>
</dbReference>
<dbReference type="GO" id="GO:0060333">
    <property type="term" value="P:type II interferon-mediated signaling pathway"/>
    <property type="evidence" value="ECO:0007669"/>
    <property type="project" value="Ensembl"/>
</dbReference>
<keyword evidence="13" id="KW-0325">Glycoprotein</keyword>
<keyword evidence="8" id="KW-0479">Metal-binding</keyword>
<evidence type="ECO:0000256" key="10">
    <source>
        <dbReference type="ARBA" id="ARBA00022737"/>
    </source>
</evidence>
<dbReference type="InterPro" id="IPR018487">
    <property type="entry name" value="Hemopexin-like_repeat"/>
</dbReference>
<feature type="repeat" description="Hemopexin" evidence="14">
    <location>
        <begin position="195"/>
        <end position="241"/>
    </location>
</feature>
<dbReference type="InterPro" id="IPR051298">
    <property type="entry name" value="Heme_transport/Cell_adhesion"/>
</dbReference>
<dbReference type="GO" id="GO:0042168">
    <property type="term" value="P:heme metabolic process"/>
    <property type="evidence" value="ECO:0007669"/>
    <property type="project" value="Ensembl"/>
</dbReference>
<comment type="similarity">
    <text evidence="3">Belongs to the hemopexin family.</text>
</comment>